<gene>
    <name evidence="9" type="ORF">GCM10009039_01880</name>
</gene>
<keyword evidence="4 7" id="KW-0812">Transmembrane</keyword>
<protein>
    <recommendedName>
        <fullName evidence="8">ABC transmembrane type-1 domain-containing protein</fullName>
    </recommendedName>
</protein>
<dbReference type="EMBL" id="BMPG01000001">
    <property type="protein sequence ID" value="GGL47192.1"/>
    <property type="molecule type" value="Genomic_DNA"/>
</dbReference>
<dbReference type="Pfam" id="PF00528">
    <property type="entry name" value="BPD_transp_1"/>
    <property type="match status" value="1"/>
</dbReference>
<evidence type="ECO:0000256" key="1">
    <source>
        <dbReference type="ARBA" id="ARBA00004651"/>
    </source>
</evidence>
<feature type="transmembrane region" description="Helical" evidence="7">
    <location>
        <begin position="187"/>
        <end position="212"/>
    </location>
</feature>
<comment type="subcellular location">
    <subcellularLocation>
        <location evidence="1 7">Cell membrane</location>
        <topology evidence="1 7">Multi-pass membrane protein</topology>
    </subcellularLocation>
</comment>
<evidence type="ECO:0000256" key="5">
    <source>
        <dbReference type="ARBA" id="ARBA00022989"/>
    </source>
</evidence>
<dbReference type="Pfam" id="PF12911">
    <property type="entry name" value="OppC_N"/>
    <property type="match status" value="1"/>
</dbReference>
<evidence type="ECO:0000256" key="3">
    <source>
        <dbReference type="ARBA" id="ARBA00022475"/>
    </source>
</evidence>
<accession>A0A830EZX9</accession>
<dbReference type="Gene3D" id="1.10.3720.10">
    <property type="entry name" value="MetI-like"/>
    <property type="match status" value="1"/>
</dbReference>
<keyword evidence="3" id="KW-1003">Cell membrane</keyword>
<evidence type="ECO:0000256" key="4">
    <source>
        <dbReference type="ARBA" id="ARBA00022692"/>
    </source>
</evidence>
<dbReference type="Proteomes" id="UP000607197">
    <property type="component" value="Unassembled WGS sequence"/>
</dbReference>
<keyword evidence="2 7" id="KW-0813">Transport</keyword>
<evidence type="ECO:0000256" key="6">
    <source>
        <dbReference type="ARBA" id="ARBA00023136"/>
    </source>
</evidence>
<keyword evidence="5 7" id="KW-1133">Transmembrane helix</keyword>
<name>A0A830EZX9_9EURY</name>
<comment type="similarity">
    <text evidence="7">Belongs to the binding-protein-dependent transport system permease family.</text>
</comment>
<feature type="transmembrane region" description="Helical" evidence="7">
    <location>
        <begin position="65"/>
        <end position="83"/>
    </location>
</feature>
<evidence type="ECO:0000313" key="10">
    <source>
        <dbReference type="Proteomes" id="UP000607197"/>
    </source>
</evidence>
<dbReference type="InterPro" id="IPR025966">
    <property type="entry name" value="OppC_N"/>
</dbReference>
<dbReference type="PANTHER" id="PTHR43386">
    <property type="entry name" value="OLIGOPEPTIDE TRANSPORT SYSTEM PERMEASE PROTEIN APPC"/>
    <property type="match status" value="1"/>
</dbReference>
<reference evidence="9" key="1">
    <citation type="journal article" date="2014" name="Int. J. Syst. Evol. Microbiol.">
        <title>Complete genome sequence of Corynebacterium casei LMG S-19264T (=DSM 44701T), isolated from a smear-ripened cheese.</title>
        <authorList>
            <consortium name="US DOE Joint Genome Institute (JGI-PGF)"/>
            <person name="Walter F."/>
            <person name="Albersmeier A."/>
            <person name="Kalinowski J."/>
            <person name="Ruckert C."/>
        </authorList>
    </citation>
    <scope>NUCLEOTIDE SEQUENCE</scope>
    <source>
        <strain evidence="9">JCM 19596</strain>
    </source>
</reference>
<feature type="domain" description="ABC transmembrane type-1" evidence="8">
    <location>
        <begin position="188"/>
        <end position="378"/>
    </location>
</feature>
<reference evidence="9" key="2">
    <citation type="submission" date="2020-09" db="EMBL/GenBank/DDBJ databases">
        <authorList>
            <person name="Sun Q."/>
            <person name="Ohkuma M."/>
        </authorList>
    </citation>
    <scope>NUCLEOTIDE SEQUENCE</scope>
    <source>
        <strain evidence="9">JCM 19596</strain>
    </source>
</reference>
<feature type="transmembrane region" description="Helical" evidence="7">
    <location>
        <begin position="355"/>
        <end position="377"/>
    </location>
</feature>
<feature type="transmembrane region" description="Helical" evidence="7">
    <location>
        <begin position="103"/>
        <end position="123"/>
    </location>
</feature>
<sequence>MPDASWPAVVAGDDWADDDARTLPRAALGFAVSALALAALFAYDYAVVPAGSPLVADWFTRPTDWLALLAATVLVWAVGPALVRNPARTRRYWLAFRRDPVALASGSVVAGFVAVGALGPLVLPTPHYDLSARYQPPAFLGVPADVAGSCVGPVRDGVCYGTLAHPLGTAPLGYDMLLLTAWGAHTALVLAVIVAAVVAVVATAVGTTAAVAGGRVDALLTRYVDLQETVPAFLVYLVVLLLANARFAYFVAVFALLSWGGVARTVRSAVRSARQERYAVAARAAGASRFDVAVHHLVPAAGSSIAAGVSRQVALLLLVQAAVGFLGLNETSLPTWGQVVSTGFRSVGGDPAVVVAWWVAGVPVAALALTVVSLSLAGNAVSDRFAG</sequence>
<dbReference type="SUPFAM" id="SSF161098">
    <property type="entry name" value="MetI-like"/>
    <property type="match status" value="1"/>
</dbReference>
<evidence type="ECO:0000313" key="9">
    <source>
        <dbReference type="EMBL" id="GGL47192.1"/>
    </source>
</evidence>
<evidence type="ECO:0000256" key="2">
    <source>
        <dbReference type="ARBA" id="ARBA00022448"/>
    </source>
</evidence>
<dbReference type="PANTHER" id="PTHR43386:SF1">
    <property type="entry name" value="D,D-DIPEPTIDE TRANSPORT SYSTEM PERMEASE PROTEIN DDPC-RELATED"/>
    <property type="match status" value="1"/>
</dbReference>
<evidence type="ECO:0000259" key="8">
    <source>
        <dbReference type="PROSITE" id="PS50928"/>
    </source>
</evidence>
<dbReference type="PROSITE" id="PS50928">
    <property type="entry name" value="ABC_TM1"/>
    <property type="match status" value="1"/>
</dbReference>
<dbReference type="InterPro" id="IPR050366">
    <property type="entry name" value="BP-dependent_transpt_permease"/>
</dbReference>
<dbReference type="CDD" id="cd06261">
    <property type="entry name" value="TM_PBP2"/>
    <property type="match status" value="1"/>
</dbReference>
<comment type="caution">
    <text evidence="9">The sequence shown here is derived from an EMBL/GenBank/DDBJ whole genome shotgun (WGS) entry which is preliminary data.</text>
</comment>
<feature type="transmembrane region" description="Helical" evidence="7">
    <location>
        <begin position="26"/>
        <end position="45"/>
    </location>
</feature>
<dbReference type="GO" id="GO:0055085">
    <property type="term" value="P:transmembrane transport"/>
    <property type="evidence" value="ECO:0007669"/>
    <property type="project" value="InterPro"/>
</dbReference>
<dbReference type="InterPro" id="IPR035906">
    <property type="entry name" value="MetI-like_sf"/>
</dbReference>
<keyword evidence="10" id="KW-1185">Reference proteome</keyword>
<dbReference type="AlphaFoldDB" id="A0A830EZX9"/>
<keyword evidence="6 7" id="KW-0472">Membrane</keyword>
<proteinExistence type="inferred from homology"/>
<dbReference type="InterPro" id="IPR000515">
    <property type="entry name" value="MetI-like"/>
</dbReference>
<feature type="transmembrane region" description="Helical" evidence="7">
    <location>
        <begin position="233"/>
        <end position="257"/>
    </location>
</feature>
<organism evidence="9 10">
    <name type="scientific">Halocalculus aciditolerans</name>
    <dbReference type="NCBI Taxonomy" id="1383812"/>
    <lineage>
        <taxon>Archaea</taxon>
        <taxon>Methanobacteriati</taxon>
        <taxon>Methanobacteriota</taxon>
        <taxon>Stenosarchaea group</taxon>
        <taxon>Halobacteria</taxon>
        <taxon>Halobacteriales</taxon>
        <taxon>Halobacteriaceae</taxon>
        <taxon>Halocalculus</taxon>
    </lineage>
</organism>
<dbReference type="GO" id="GO:0005886">
    <property type="term" value="C:plasma membrane"/>
    <property type="evidence" value="ECO:0007669"/>
    <property type="project" value="UniProtKB-SubCell"/>
</dbReference>
<dbReference type="OrthoDB" id="312811at2157"/>
<evidence type="ECO:0000256" key="7">
    <source>
        <dbReference type="RuleBase" id="RU363032"/>
    </source>
</evidence>